<dbReference type="InterPro" id="IPR052727">
    <property type="entry name" value="Rab4/Rab5_effector"/>
</dbReference>
<protein>
    <submittedName>
        <fullName evidence="1">Unnamed protein product</fullName>
    </submittedName>
</protein>
<dbReference type="OrthoDB" id="107415at2759"/>
<dbReference type="PANTHER" id="PTHR13510:SF44">
    <property type="entry name" value="RABENOSYN-5"/>
    <property type="match status" value="1"/>
</dbReference>
<sequence>MSNKRFTMNPFQELRLTAEERVKLIDIADAIVLSKVEEYEEFLKNKKRVDLAHWKKFSSSGATATYVERKKVNPESNLPESLMVGPLPGTLDENMFGLMSPTLESMRVKSSYLNDFSAAAVLATVLESTVDDPFRSVVVKWMEIDIPGASIGIVRNRDYVYLESTGIMYTKSGERVGYHVLHSVNFPQTHKLPSRTRGNMALCCIFHQEGLDRTDCRGTGIIDPGGDIIRMIAVMGMIQATMAGLKYSYCGQMKKLAWLLEQKHTEFREKGIPVTGFLCVTCSKPSKSFGFRKSRSTCKLCFGALCGSCKVSKRLTFIAPDLELSQRRVSFCVKCLLEANKMDTLETARQILLSKENLQSRSYEFSLLSSDSEITIAST</sequence>
<dbReference type="CDD" id="cd00065">
    <property type="entry name" value="FYVE_like_SF"/>
    <property type="match status" value="1"/>
</dbReference>
<dbReference type="Gene3D" id="3.30.530.20">
    <property type="match status" value="1"/>
</dbReference>
<dbReference type="EMBL" id="BSXT01002275">
    <property type="protein sequence ID" value="GMF48104.1"/>
    <property type="molecule type" value="Genomic_DNA"/>
</dbReference>
<reference evidence="1" key="1">
    <citation type="submission" date="2023-04" db="EMBL/GenBank/DDBJ databases">
        <title>Phytophthora fragariaefolia NBRC 109709.</title>
        <authorList>
            <person name="Ichikawa N."/>
            <person name="Sato H."/>
            <person name="Tonouchi N."/>
        </authorList>
    </citation>
    <scope>NUCLEOTIDE SEQUENCE</scope>
    <source>
        <strain evidence="1">NBRC 109709</strain>
    </source>
</reference>
<gene>
    <name evidence="1" type="ORF">Pfra01_001843400</name>
</gene>
<evidence type="ECO:0000313" key="1">
    <source>
        <dbReference type="EMBL" id="GMF48104.1"/>
    </source>
</evidence>
<name>A0A9W6XZ75_9STRA</name>
<dbReference type="InterPro" id="IPR023393">
    <property type="entry name" value="START-like_dom_sf"/>
</dbReference>
<dbReference type="AlphaFoldDB" id="A0A9W6XZ75"/>
<organism evidence="1 2">
    <name type="scientific">Phytophthora fragariaefolia</name>
    <dbReference type="NCBI Taxonomy" id="1490495"/>
    <lineage>
        <taxon>Eukaryota</taxon>
        <taxon>Sar</taxon>
        <taxon>Stramenopiles</taxon>
        <taxon>Oomycota</taxon>
        <taxon>Peronosporomycetes</taxon>
        <taxon>Peronosporales</taxon>
        <taxon>Peronosporaceae</taxon>
        <taxon>Phytophthora</taxon>
    </lineage>
</organism>
<dbReference type="Proteomes" id="UP001165121">
    <property type="component" value="Unassembled WGS sequence"/>
</dbReference>
<proteinExistence type="predicted"/>
<evidence type="ECO:0000313" key="2">
    <source>
        <dbReference type="Proteomes" id="UP001165121"/>
    </source>
</evidence>
<keyword evidence="2" id="KW-1185">Reference proteome</keyword>
<accession>A0A9W6XZ75</accession>
<comment type="caution">
    <text evidence="1">The sequence shown here is derived from an EMBL/GenBank/DDBJ whole genome shotgun (WGS) entry which is preliminary data.</text>
</comment>
<dbReference type="PANTHER" id="PTHR13510">
    <property type="entry name" value="FYVE-FINGER-CONTAINING RAB5 EFFECTOR PROTEIN RABENOSYN-5-RELATED"/>
    <property type="match status" value="1"/>
</dbReference>